<evidence type="ECO:0000256" key="2">
    <source>
        <dbReference type="ARBA" id="ARBA00022527"/>
    </source>
</evidence>
<keyword evidence="5" id="KW-0418">Kinase</keyword>
<keyword evidence="2" id="KW-0723">Serine/threonine-protein kinase</keyword>
<evidence type="ECO:0000313" key="11">
    <source>
        <dbReference type="EMBL" id="ETO18640.1"/>
    </source>
</evidence>
<dbReference type="Pfam" id="PF00069">
    <property type="entry name" value="Pkinase"/>
    <property type="match status" value="1"/>
</dbReference>
<dbReference type="Proteomes" id="UP000023152">
    <property type="component" value="Unassembled WGS sequence"/>
</dbReference>
<proteinExistence type="predicted"/>
<dbReference type="Gene3D" id="3.30.200.20">
    <property type="entry name" value="Phosphorylase Kinase, domain 1"/>
    <property type="match status" value="1"/>
</dbReference>
<dbReference type="GO" id="GO:0005829">
    <property type="term" value="C:cytosol"/>
    <property type="evidence" value="ECO:0007669"/>
    <property type="project" value="TreeGrafter"/>
</dbReference>
<sequence length="292" mass="34206">MQTVESFYKGDVRLKLINLTYKSVIYERERGYSIVKQKNRTLVYFKRLFFSSKEVKIFFFLFSVCIAKKMQITMNNNPTPSGNPSNNTTANPQRRSKGVISIAREYVDVNQKKPQSYWDYDNFNLQFNTTSGYEIVRKIGRGKYSEVFEGWDSNNSRPCCIKMLKPVKKQKNPKRDQNSAKSERYFSQKKKQEEGKVSFKKKKGEQKQNKMILIKKKKGGPNIIQLLDCVRSDVASGRTPALVFEYVNNVNFTVLYPTFTDFDVRYYIYELLIGLDYCHSRGIMHRFVVCIS</sequence>
<name>X6MX86_RETFI</name>
<reference evidence="11 12" key="1">
    <citation type="journal article" date="2013" name="Curr. Biol.">
        <title>The Genome of the Foraminiferan Reticulomyxa filosa.</title>
        <authorList>
            <person name="Glockner G."/>
            <person name="Hulsmann N."/>
            <person name="Schleicher M."/>
            <person name="Noegel A.A."/>
            <person name="Eichinger L."/>
            <person name="Gallinger C."/>
            <person name="Pawlowski J."/>
            <person name="Sierra R."/>
            <person name="Euteneuer U."/>
            <person name="Pillet L."/>
            <person name="Moustafa A."/>
            <person name="Platzer M."/>
            <person name="Groth M."/>
            <person name="Szafranski K."/>
            <person name="Schliwa M."/>
        </authorList>
    </citation>
    <scope>NUCLEOTIDE SEQUENCE [LARGE SCALE GENOMIC DNA]</scope>
</reference>
<comment type="catalytic activity">
    <reaction evidence="7">
        <text>L-threonyl-[protein] + ATP = O-phospho-L-threonyl-[protein] + ADP + H(+)</text>
        <dbReference type="Rhea" id="RHEA:46608"/>
        <dbReference type="Rhea" id="RHEA-COMP:11060"/>
        <dbReference type="Rhea" id="RHEA-COMP:11605"/>
        <dbReference type="ChEBI" id="CHEBI:15378"/>
        <dbReference type="ChEBI" id="CHEBI:30013"/>
        <dbReference type="ChEBI" id="CHEBI:30616"/>
        <dbReference type="ChEBI" id="CHEBI:61977"/>
        <dbReference type="ChEBI" id="CHEBI:456216"/>
        <dbReference type="EC" id="2.7.11.1"/>
    </reaction>
</comment>
<keyword evidence="12" id="KW-1185">Reference proteome</keyword>
<dbReference type="InterPro" id="IPR045216">
    <property type="entry name" value="CK2_alpha"/>
</dbReference>
<evidence type="ECO:0000256" key="5">
    <source>
        <dbReference type="ARBA" id="ARBA00022777"/>
    </source>
</evidence>
<dbReference type="PROSITE" id="PS50011">
    <property type="entry name" value="PROTEIN_KINASE_DOM"/>
    <property type="match status" value="1"/>
</dbReference>
<evidence type="ECO:0000256" key="9">
    <source>
        <dbReference type="SAM" id="MobiDB-lite"/>
    </source>
</evidence>
<dbReference type="AlphaFoldDB" id="X6MX86"/>
<evidence type="ECO:0000313" key="12">
    <source>
        <dbReference type="Proteomes" id="UP000023152"/>
    </source>
</evidence>
<dbReference type="GO" id="GO:0004674">
    <property type="term" value="F:protein serine/threonine kinase activity"/>
    <property type="evidence" value="ECO:0007669"/>
    <property type="project" value="UniProtKB-KW"/>
</dbReference>
<evidence type="ECO:0000259" key="10">
    <source>
        <dbReference type="PROSITE" id="PS50011"/>
    </source>
</evidence>
<dbReference type="SUPFAM" id="SSF56112">
    <property type="entry name" value="Protein kinase-like (PK-like)"/>
    <property type="match status" value="1"/>
</dbReference>
<keyword evidence="6" id="KW-0067">ATP-binding</keyword>
<evidence type="ECO:0000256" key="8">
    <source>
        <dbReference type="ARBA" id="ARBA00048679"/>
    </source>
</evidence>
<dbReference type="OrthoDB" id="10254671at2759"/>
<evidence type="ECO:0000256" key="7">
    <source>
        <dbReference type="ARBA" id="ARBA00047899"/>
    </source>
</evidence>
<evidence type="ECO:0000256" key="3">
    <source>
        <dbReference type="ARBA" id="ARBA00022679"/>
    </source>
</evidence>
<dbReference type="EC" id="2.7.11.1" evidence="1"/>
<evidence type="ECO:0000256" key="6">
    <source>
        <dbReference type="ARBA" id="ARBA00022840"/>
    </source>
</evidence>
<protein>
    <recommendedName>
        <fullName evidence="1">non-specific serine/threonine protein kinase</fullName>
        <ecNumber evidence="1">2.7.11.1</ecNumber>
    </recommendedName>
</protein>
<comment type="catalytic activity">
    <reaction evidence="8">
        <text>L-seryl-[protein] + ATP = O-phospho-L-seryl-[protein] + ADP + H(+)</text>
        <dbReference type="Rhea" id="RHEA:17989"/>
        <dbReference type="Rhea" id="RHEA-COMP:9863"/>
        <dbReference type="Rhea" id="RHEA-COMP:11604"/>
        <dbReference type="ChEBI" id="CHEBI:15378"/>
        <dbReference type="ChEBI" id="CHEBI:29999"/>
        <dbReference type="ChEBI" id="CHEBI:30616"/>
        <dbReference type="ChEBI" id="CHEBI:83421"/>
        <dbReference type="ChEBI" id="CHEBI:456216"/>
        <dbReference type="EC" id="2.7.11.1"/>
    </reaction>
</comment>
<evidence type="ECO:0000256" key="1">
    <source>
        <dbReference type="ARBA" id="ARBA00012513"/>
    </source>
</evidence>
<dbReference type="InterPro" id="IPR000719">
    <property type="entry name" value="Prot_kinase_dom"/>
</dbReference>
<evidence type="ECO:0000256" key="4">
    <source>
        <dbReference type="ARBA" id="ARBA00022741"/>
    </source>
</evidence>
<dbReference type="GO" id="GO:0005956">
    <property type="term" value="C:protein kinase CK2 complex"/>
    <property type="evidence" value="ECO:0007669"/>
    <property type="project" value="TreeGrafter"/>
</dbReference>
<organism evidence="11 12">
    <name type="scientific">Reticulomyxa filosa</name>
    <dbReference type="NCBI Taxonomy" id="46433"/>
    <lineage>
        <taxon>Eukaryota</taxon>
        <taxon>Sar</taxon>
        <taxon>Rhizaria</taxon>
        <taxon>Retaria</taxon>
        <taxon>Foraminifera</taxon>
        <taxon>Monothalamids</taxon>
        <taxon>Reticulomyxidae</taxon>
        <taxon>Reticulomyxa</taxon>
    </lineage>
</organism>
<dbReference type="PANTHER" id="PTHR24054">
    <property type="entry name" value="CASEIN KINASE II SUBUNIT ALPHA"/>
    <property type="match status" value="1"/>
</dbReference>
<dbReference type="GO" id="GO:0005634">
    <property type="term" value="C:nucleus"/>
    <property type="evidence" value="ECO:0007669"/>
    <property type="project" value="TreeGrafter"/>
</dbReference>
<dbReference type="GO" id="GO:0005524">
    <property type="term" value="F:ATP binding"/>
    <property type="evidence" value="ECO:0007669"/>
    <property type="project" value="UniProtKB-KW"/>
</dbReference>
<accession>X6MX86</accession>
<dbReference type="EMBL" id="ASPP01014617">
    <property type="protein sequence ID" value="ETO18640.1"/>
    <property type="molecule type" value="Genomic_DNA"/>
</dbReference>
<keyword evidence="3" id="KW-0808">Transferase</keyword>
<feature type="compositionally biased region" description="Basic and acidic residues" evidence="9">
    <location>
        <begin position="173"/>
        <end position="197"/>
    </location>
</feature>
<gene>
    <name evidence="11" type="ORF">RFI_18622</name>
</gene>
<comment type="caution">
    <text evidence="11">The sequence shown here is derived from an EMBL/GenBank/DDBJ whole genome shotgun (WGS) entry which is preliminary data.</text>
</comment>
<dbReference type="FunFam" id="3.30.200.20:FF:000088">
    <property type="entry name" value="Casein kinase II subunit alpha"/>
    <property type="match status" value="1"/>
</dbReference>
<feature type="compositionally biased region" description="Low complexity" evidence="9">
    <location>
        <begin position="76"/>
        <end position="92"/>
    </location>
</feature>
<keyword evidence="4" id="KW-0547">Nucleotide-binding</keyword>
<dbReference type="Gene3D" id="1.10.510.10">
    <property type="entry name" value="Transferase(Phosphotransferase) domain 1"/>
    <property type="match status" value="1"/>
</dbReference>
<dbReference type="PANTHER" id="PTHR24054:SF0">
    <property type="entry name" value="CASEIN KINASE II SUBUNIT ALPHA"/>
    <property type="match status" value="1"/>
</dbReference>
<dbReference type="SMART" id="SM00220">
    <property type="entry name" value="S_TKc"/>
    <property type="match status" value="1"/>
</dbReference>
<feature type="non-terminal residue" evidence="11">
    <location>
        <position position="292"/>
    </location>
</feature>
<dbReference type="InterPro" id="IPR011009">
    <property type="entry name" value="Kinase-like_dom_sf"/>
</dbReference>
<feature type="domain" description="Protein kinase" evidence="10">
    <location>
        <begin position="133"/>
        <end position="292"/>
    </location>
</feature>
<dbReference type="GO" id="GO:0051726">
    <property type="term" value="P:regulation of cell cycle"/>
    <property type="evidence" value="ECO:0007669"/>
    <property type="project" value="TreeGrafter"/>
</dbReference>
<feature type="region of interest" description="Disordered" evidence="9">
    <location>
        <begin position="76"/>
        <end position="95"/>
    </location>
</feature>
<feature type="region of interest" description="Disordered" evidence="9">
    <location>
        <begin position="167"/>
        <end position="204"/>
    </location>
</feature>